<sequence length="98" mass="10498">MRAVILVMAVASVMAEIAHVNPDVAVPTVLEGAAAEDVLLYLYDVVLTSFMQNVRNNQGSIGIGNRCPGDLPKLPSGICPQTEDIVPDKVLDMAYRTD</sequence>
<evidence type="ECO:0000256" key="1">
    <source>
        <dbReference type="SAM" id="SignalP"/>
    </source>
</evidence>
<dbReference type="EMBL" id="JACKWZ010000795">
    <property type="protein sequence ID" value="KAF9405174.1"/>
    <property type="molecule type" value="Genomic_DNA"/>
</dbReference>
<organism evidence="2 3">
    <name type="scientific">Spodoptera exigua</name>
    <name type="common">Beet armyworm</name>
    <name type="synonym">Noctua fulgens</name>
    <dbReference type="NCBI Taxonomy" id="7107"/>
    <lineage>
        <taxon>Eukaryota</taxon>
        <taxon>Metazoa</taxon>
        <taxon>Ecdysozoa</taxon>
        <taxon>Arthropoda</taxon>
        <taxon>Hexapoda</taxon>
        <taxon>Insecta</taxon>
        <taxon>Pterygota</taxon>
        <taxon>Neoptera</taxon>
        <taxon>Endopterygota</taxon>
        <taxon>Lepidoptera</taxon>
        <taxon>Glossata</taxon>
        <taxon>Ditrysia</taxon>
        <taxon>Noctuoidea</taxon>
        <taxon>Noctuidae</taxon>
        <taxon>Amphipyrinae</taxon>
        <taxon>Spodoptera</taxon>
    </lineage>
</organism>
<reference evidence="2" key="1">
    <citation type="submission" date="2020-08" db="EMBL/GenBank/DDBJ databases">
        <title>Spodoptera exigua strain:BAW_Kor-Di-RS1 Genome sequencing and assembly.</title>
        <authorList>
            <person name="Kim J."/>
            <person name="Nam H.Y."/>
            <person name="Kwon M."/>
            <person name="Choi J.H."/>
            <person name="Cho S.R."/>
            <person name="Kim G.-H."/>
        </authorList>
    </citation>
    <scope>NUCLEOTIDE SEQUENCE</scope>
    <source>
        <strain evidence="2">BAW_Kor-Di-RS1</strain>
        <tissue evidence="2">Whole-body</tissue>
    </source>
</reference>
<name>A0A835KY45_SPOEX</name>
<comment type="caution">
    <text evidence="2">The sequence shown here is derived from an EMBL/GenBank/DDBJ whole genome shotgun (WGS) entry which is preliminary data.</text>
</comment>
<gene>
    <name evidence="2" type="ORF">HW555_013974</name>
</gene>
<feature type="signal peptide" evidence="1">
    <location>
        <begin position="1"/>
        <end position="15"/>
    </location>
</feature>
<dbReference type="Proteomes" id="UP000648187">
    <property type="component" value="Unassembled WGS sequence"/>
</dbReference>
<evidence type="ECO:0000313" key="3">
    <source>
        <dbReference type="Proteomes" id="UP000648187"/>
    </source>
</evidence>
<dbReference type="AlphaFoldDB" id="A0A835KY45"/>
<accession>A0A835KY45</accession>
<proteinExistence type="predicted"/>
<protein>
    <submittedName>
        <fullName evidence="2">Uncharacterized protein</fullName>
    </submittedName>
</protein>
<keyword evidence="3" id="KW-1185">Reference proteome</keyword>
<feature type="chain" id="PRO_5032621733" evidence="1">
    <location>
        <begin position="16"/>
        <end position="98"/>
    </location>
</feature>
<keyword evidence="1" id="KW-0732">Signal</keyword>
<evidence type="ECO:0000313" key="2">
    <source>
        <dbReference type="EMBL" id="KAF9405174.1"/>
    </source>
</evidence>